<feature type="domain" description="Zn(2)-C6 fungal-type" evidence="8">
    <location>
        <begin position="14"/>
        <end position="46"/>
    </location>
</feature>
<evidence type="ECO:0000256" key="4">
    <source>
        <dbReference type="ARBA" id="ARBA00023125"/>
    </source>
</evidence>
<dbReference type="GO" id="GO:0006351">
    <property type="term" value="P:DNA-templated transcription"/>
    <property type="evidence" value="ECO:0007669"/>
    <property type="project" value="InterPro"/>
</dbReference>
<dbReference type="GO" id="GO:0000978">
    <property type="term" value="F:RNA polymerase II cis-regulatory region sequence-specific DNA binding"/>
    <property type="evidence" value="ECO:0007669"/>
    <property type="project" value="TreeGrafter"/>
</dbReference>
<evidence type="ECO:0000256" key="2">
    <source>
        <dbReference type="ARBA" id="ARBA00022833"/>
    </source>
</evidence>
<evidence type="ECO:0000259" key="8">
    <source>
        <dbReference type="PROSITE" id="PS50048"/>
    </source>
</evidence>
<keyword evidence="1" id="KW-0479">Metal-binding</keyword>
<dbReference type="InterPro" id="IPR001138">
    <property type="entry name" value="Zn2Cys6_DnaBD"/>
</dbReference>
<sequence>MAETERRRRRPALSCSLCKRRKIRCDREIPCSNCRRSKKENEPCVYEGLPSLHYGLASKPQPREREHHPSIRPALAGASTPSRQPSAQDAGAGADAESTKSRIRQLEEELSQARQASSSRDAPRTGPGPMPLSHGQHSMGFFGDFQFIDRSNSIMHKTRLFGQSHFISGVALFREMAEMLEPHLREETCKAVSGIRRCKSLARVIKACRTPRWPSPPKPDLPARAVADQLVDCYLRTSESVYRVLHIPTFRRDYEAIWGSETEPNPNVAFRVQLKLVLAIGAATYDEQFSLRASAIQWVYEAQTWCSQPEFKSRLGLQFLQTNLLLLLARESAGVGESMVWISAGALLRTAVYMGLHRDPAHLPKRSTLEAEMRRRLWNTILEITLQASLTSGGPPLVSLDDFDTEPPGNFDDDQLVTEPENQLPKSEGNFTQVSIAIALRKTFPARLAIAKFLNDLASRATYPEVLRLDAELRTAYKGVRRTLHGYISSPGQSPSPSPYQIRVVEFLISRYFSSLHMPFFGAALHEAAYAYSRKAMIDTSLRICRAVCPSSASGSNPDDLARLAVCGSGFYRTVPFQAGYIIAVEVRTQLQEEESLDPVPLRPDLLSVLDDMKDFCLRCHRAGETNMKGYMFMCILTAHIQGLVQGFGKDRLTDLLLKAVEEAAETCLPILEEEAAWAKAQAQAQVHGQPGEPGDGLNQMAFATPPDSMDDWGLTLTMSDADFPFTEMEPMSWLLNDEMAEDLPLW</sequence>
<dbReference type="GO" id="GO:0008270">
    <property type="term" value="F:zinc ion binding"/>
    <property type="evidence" value="ECO:0007669"/>
    <property type="project" value="InterPro"/>
</dbReference>
<dbReference type="CDD" id="cd12148">
    <property type="entry name" value="fungal_TF_MHR"/>
    <property type="match status" value="1"/>
</dbReference>
<dbReference type="InterPro" id="IPR007219">
    <property type="entry name" value="XnlR_reg_dom"/>
</dbReference>
<dbReference type="Pfam" id="PF04082">
    <property type="entry name" value="Fungal_trans"/>
    <property type="match status" value="1"/>
</dbReference>
<feature type="region of interest" description="Disordered" evidence="7">
    <location>
        <begin position="55"/>
        <end position="136"/>
    </location>
</feature>
<dbReference type="PANTHER" id="PTHR31944:SF131">
    <property type="entry name" value="HEME-RESPONSIVE ZINC FINGER TRANSCRIPTION FACTOR HAP1"/>
    <property type="match status" value="1"/>
</dbReference>
<keyword evidence="5" id="KW-0804">Transcription</keyword>
<evidence type="ECO:0000256" key="3">
    <source>
        <dbReference type="ARBA" id="ARBA00023015"/>
    </source>
</evidence>
<keyword evidence="4" id="KW-0238">DNA-binding</keyword>
<dbReference type="eggNOG" id="ENOG502SJVT">
    <property type="taxonomic scope" value="Eukaryota"/>
</dbReference>
<feature type="compositionally biased region" description="Basic and acidic residues" evidence="7">
    <location>
        <begin position="97"/>
        <end position="107"/>
    </location>
</feature>
<dbReference type="Proteomes" id="UP000019478">
    <property type="component" value="Unassembled WGS sequence"/>
</dbReference>
<accession>W9YS64</accession>
<evidence type="ECO:0000313" key="10">
    <source>
        <dbReference type="Proteomes" id="UP000019478"/>
    </source>
</evidence>
<dbReference type="InterPro" id="IPR036864">
    <property type="entry name" value="Zn2-C6_fun-type_DNA-bd_sf"/>
</dbReference>
<protein>
    <recommendedName>
        <fullName evidence="8">Zn(2)-C6 fungal-type domain-containing protein</fullName>
    </recommendedName>
</protein>
<dbReference type="SMART" id="SM00906">
    <property type="entry name" value="Fungal_trans"/>
    <property type="match status" value="1"/>
</dbReference>
<dbReference type="SMART" id="SM00066">
    <property type="entry name" value="GAL4"/>
    <property type="match status" value="1"/>
</dbReference>
<keyword evidence="10" id="KW-1185">Reference proteome</keyword>
<proteinExistence type="predicted"/>
<dbReference type="SUPFAM" id="SSF57701">
    <property type="entry name" value="Zn2/Cys6 DNA-binding domain"/>
    <property type="match status" value="1"/>
</dbReference>
<evidence type="ECO:0000256" key="5">
    <source>
        <dbReference type="ARBA" id="ARBA00023163"/>
    </source>
</evidence>
<comment type="caution">
    <text evidence="9">The sequence shown here is derived from an EMBL/GenBank/DDBJ whole genome shotgun (WGS) entry which is preliminary data.</text>
</comment>
<dbReference type="STRING" id="1182542.W9YS64"/>
<dbReference type="Pfam" id="PF00172">
    <property type="entry name" value="Zn_clus"/>
    <property type="match status" value="1"/>
</dbReference>
<keyword evidence="6" id="KW-0539">Nucleus</keyword>
<evidence type="ECO:0000256" key="7">
    <source>
        <dbReference type="SAM" id="MobiDB-lite"/>
    </source>
</evidence>
<evidence type="ECO:0000256" key="6">
    <source>
        <dbReference type="ARBA" id="ARBA00023242"/>
    </source>
</evidence>
<dbReference type="CDD" id="cd00067">
    <property type="entry name" value="GAL4"/>
    <property type="match status" value="1"/>
</dbReference>
<dbReference type="InterPro" id="IPR051430">
    <property type="entry name" value="Fungal_TF_Env_Response"/>
</dbReference>
<dbReference type="PANTHER" id="PTHR31944">
    <property type="entry name" value="HEME-RESPONSIVE ZINC FINGER TRANSCRIPTION FACTOR HAP1"/>
    <property type="match status" value="1"/>
</dbReference>
<evidence type="ECO:0000256" key="1">
    <source>
        <dbReference type="ARBA" id="ARBA00022723"/>
    </source>
</evidence>
<dbReference type="HOGENOM" id="CLU_007091_3_1_1"/>
<dbReference type="PROSITE" id="PS50048">
    <property type="entry name" value="ZN2_CY6_FUNGAL_2"/>
    <property type="match status" value="1"/>
</dbReference>
<organism evidence="9 10">
    <name type="scientific">Capronia epimyces CBS 606.96</name>
    <dbReference type="NCBI Taxonomy" id="1182542"/>
    <lineage>
        <taxon>Eukaryota</taxon>
        <taxon>Fungi</taxon>
        <taxon>Dikarya</taxon>
        <taxon>Ascomycota</taxon>
        <taxon>Pezizomycotina</taxon>
        <taxon>Eurotiomycetes</taxon>
        <taxon>Chaetothyriomycetidae</taxon>
        <taxon>Chaetothyriales</taxon>
        <taxon>Herpotrichiellaceae</taxon>
        <taxon>Capronia</taxon>
    </lineage>
</organism>
<dbReference type="Gene3D" id="4.10.240.10">
    <property type="entry name" value="Zn(2)-C6 fungal-type DNA-binding domain"/>
    <property type="match status" value="1"/>
</dbReference>
<dbReference type="AlphaFoldDB" id="W9YS64"/>
<dbReference type="OrthoDB" id="4337792at2759"/>
<keyword evidence="2" id="KW-0862">Zinc</keyword>
<evidence type="ECO:0000313" key="9">
    <source>
        <dbReference type="EMBL" id="EXJ92106.1"/>
    </source>
</evidence>
<dbReference type="GO" id="GO:0005634">
    <property type="term" value="C:nucleus"/>
    <property type="evidence" value="ECO:0007669"/>
    <property type="project" value="TreeGrafter"/>
</dbReference>
<dbReference type="EMBL" id="AMGY01000001">
    <property type="protein sequence ID" value="EXJ92106.1"/>
    <property type="molecule type" value="Genomic_DNA"/>
</dbReference>
<reference evidence="9 10" key="1">
    <citation type="submission" date="2013-03" db="EMBL/GenBank/DDBJ databases">
        <title>The Genome Sequence of Capronia epimyces CBS 606.96.</title>
        <authorList>
            <consortium name="The Broad Institute Genomics Platform"/>
            <person name="Cuomo C."/>
            <person name="de Hoog S."/>
            <person name="Gorbushina A."/>
            <person name="Walker B."/>
            <person name="Young S.K."/>
            <person name="Zeng Q."/>
            <person name="Gargeya S."/>
            <person name="Fitzgerald M."/>
            <person name="Haas B."/>
            <person name="Abouelleil A."/>
            <person name="Allen A.W."/>
            <person name="Alvarado L."/>
            <person name="Arachchi H.M."/>
            <person name="Berlin A.M."/>
            <person name="Chapman S.B."/>
            <person name="Gainer-Dewar J."/>
            <person name="Goldberg J."/>
            <person name="Griggs A."/>
            <person name="Gujja S."/>
            <person name="Hansen M."/>
            <person name="Howarth C."/>
            <person name="Imamovic A."/>
            <person name="Ireland A."/>
            <person name="Larimer J."/>
            <person name="McCowan C."/>
            <person name="Murphy C."/>
            <person name="Pearson M."/>
            <person name="Poon T.W."/>
            <person name="Priest M."/>
            <person name="Roberts A."/>
            <person name="Saif S."/>
            <person name="Shea T."/>
            <person name="Sisk P."/>
            <person name="Sykes S."/>
            <person name="Wortman J."/>
            <person name="Nusbaum C."/>
            <person name="Birren B."/>
        </authorList>
    </citation>
    <scope>NUCLEOTIDE SEQUENCE [LARGE SCALE GENOMIC DNA]</scope>
    <source>
        <strain evidence="9 10">CBS 606.96</strain>
    </source>
</reference>
<dbReference type="RefSeq" id="XP_007728996.1">
    <property type="nucleotide sequence ID" value="XM_007730806.1"/>
</dbReference>
<dbReference type="GO" id="GO:0001228">
    <property type="term" value="F:DNA-binding transcription activator activity, RNA polymerase II-specific"/>
    <property type="evidence" value="ECO:0007669"/>
    <property type="project" value="TreeGrafter"/>
</dbReference>
<dbReference type="GeneID" id="19164796"/>
<keyword evidence="3" id="KW-0805">Transcription regulation</keyword>
<name>W9YS64_9EURO</name>
<gene>
    <name evidence="9" type="ORF">A1O3_00656</name>
</gene>